<proteinExistence type="predicted"/>
<gene>
    <name evidence="1" type="ORF">SAMN05444278_1028</name>
</gene>
<organism evidence="1 2">
    <name type="scientific">Psychroflexus salarius</name>
    <dbReference type="NCBI Taxonomy" id="1155689"/>
    <lineage>
        <taxon>Bacteria</taxon>
        <taxon>Pseudomonadati</taxon>
        <taxon>Bacteroidota</taxon>
        <taxon>Flavobacteriia</taxon>
        <taxon>Flavobacteriales</taxon>
        <taxon>Flavobacteriaceae</taxon>
        <taxon>Psychroflexus</taxon>
    </lineage>
</organism>
<evidence type="ECO:0000313" key="1">
    <source>
        <dbReference type="EMBL" id="SHE47672.1"/>
    </source>
</evidence>
<name>A0A1M4TT90_9FLAO</name>
<dbReference type="AlphaFoldDB" id="A0A1M4TT90"/>
<protein>
    <submittedName>
        <fullName evidence="1">Uncharacterized protein</fullName>
    </submittedName>
</protein>
<evidence type="ECO:0000313" key="2">
    <source>
        <dbReference type="Proteomes" id="UP000184462"/>
    </source>
</evidence>
<reference evidence="1 2" key="1">
    <citation type="submission" date="2016-11" db="EMBL/GenBank/DDBJ databases">
        <authorList>
            <person name="Jaros S."/>
            <person name="Januszkiewicz K."/>
            <person name="Wedrychowicz H."/>
        </authorList>
    </citation>
    <scope>NUCLEOTIDE SEQUENCE [LARGE SCALE GENOMIC DNA]</scope>
    <source>
        <strain evidence="1 2">DSM 25661</strain>
    </source>
</reference>
<dbReference type="STRING" id="1155689.SAMN05444278_1028"/>
<dbReference type="RefSeq" id="WP_073191911.1">
    <property type="nucleotide sequence ID" value="NZ_FQTW01000002.1"/>
</dbReference>
<accession>A0A1M4TT90</accession>
<dbReference type="OrthoDB" id="1121857at2"/>
<dbReference type="EMBL" id="FQTW01000002">
    <property type="protein sequence ID" value="SHE47672.1"/>
    <property type="molecule type" value="Genomic_DNA"/>
</dbReference>
<keyword evidence="2" id="KW-1185">Reference proteome</keyword>
<dbReference type="Proteomes" id="UP000184462">
    <property type="component" value="Unassembled WGS sequence"/>
</dbReference>
<sequence length="88" mass="10187">MASIRDLKNDLNNTYGEVIDAVLVHQQVNNKEDKAESEQLIDDIIDSFDHFISEINRKDVDHRAKHLKAVKSDIETKLNAFIERLNKL</sequence>